<feature type="compositionally biased region" description="Basic and acidic residues" evidence="1">
    <location>
        <begin position="161"/>
        <end position="172"/>
    </location>
</feature>
<keyword evidence="2" id="KW-1133">Transmembrane helix</keyword>
<reference evidence="3" key="1">
    <citation type="submission" date="2021-01" db="EMBL/GenBank/DDBJ databases">
        <title>Whole genome shotgun sequence of Actinoplanes capillaceus NBRC 16408.</title>
        <authorList>
            <person name="Komaki H."/>
            <person name="Tamura T."/>
        </authorList>
    </citation>
    <scope>NUCLEOTIDE SEQUENCE [LARGE SCALE GENOMIC DNA]</scope>
    <source>
        <strain evidence="3">NBRC 16408</strain>
    </source>
</reference>
<dbReference type="EMBL" id="BOMF01000011">
    <property type="protein sequence ID" value="GID43430.1"/>
    <property type="molecule type" value="Genomic_DNA"/>
</dbReference>
<sequence length="344" mass="37398">MTGDAPQPAEPPRDQGNPWTLSDPDGAWWHGEDDRDRPDAEDPSSAAAHVAGVRDLTEHLNRLEHRDRLENRDRRDRREHRDRPEPAEEPGPPARLTEPGAAPDGSRLATAGELMIVEAVPEREQPRPGVTPLPEVIGCPDVEARLERMENSPFWLTEEERARNDAARADHRPGRRRRPPAHNPLSALFALVLLSLVAAFFGWVSAEPFWLAVGHGDRGYATTTHCRGDGLAQRCAGRFASLDGHYSVSRVTLLGISGAGRQTGAVSSARMVSPDSDQAYAAPAGALMHLRWGLGFLLVAICGYGIAEATGARRLPSRPTRRSALIASFLGPLLLLSGFLVAAY</sequence>
<gene>
    <name evidence="3" type="ORF">Aca07nite_07050</name>
</gene>
<feature type="transmembrane region" description="Helical" evidence="2">
    <location>
        <begin position="185"/>
        <end position="204"/>
    </location>
</feature>
<name>A0ABQ3WCX2_9ACTN</name>
<protein>
    <submittedName>
        <fullName evidence="3">Uncharacterized protein</fullName>
    </submittedName>
</protein>
<feature type="region of interest" description="Disordered" evidence="1">
    <location>
        <begin position="161"/>
        <end position="181"/>
    </location>
</feature>
<feature type="region of interest" description="Disordered" evidence="1">
    <location>
        <begin position="1"/>
        <end position="106"/>
    </location>
</feature>
<evidence type="ECO:0000313" key="3">
    <source>
        <dbReference type="EMBL" id="GID43430.1"/>
    </source>
</evidence>
<evidence type="ECO:0000256" key="1">
    <source>
        <dbReference type="SAM" id="MobiDB-lite"/>
    </source>
</evidence>
<evidence type="ECO:0000256" key="2">
    <source>
        <dbReference type="SAM" id="Phobius"/>
    </source>
</evidence>
<comment type="caution">
    <text evidence="3">The sequence shown here is derived from an EMBL/GenBank/DDBJ whole genome shotgun (WGS) entry which is preliminary data.</text>
</comment>
<organism evidence="3">
    <name type="scientific">Actinoplanes campanulatus</name>
    <dbReference type="NCBI Taxonomy" id="113559"/>
    <lineage>
        <taxon>Bacteria</taxon>
        <taxon>Bacillati</taxon>
        <taxon>Actinomycetota</taxon>
        <taxon>Actinomycetes</taxon>
        <taxon>Micromonosporales</taxon>
        <taxon>Micromonosporaceae</taxon>
        <taxon>Actinoplanes</taxon>
    </lineage>
</organism>
<feature type="compositionally biased region" description="Basic and acidic residues" evidence="1">
    <location>
        <begin position="30"/>
        <end position="40"/>
    </location>
</feature>
<dbReference type="RefSeq" id="WP_204293990.1">
    <property type="nucleotide sequence ID" value="NZ_BAAAGQ010000001.1"/>
</dbReference>
<feature type="transmembrane region" description="Helical" evidence="2">
    <location>
        <begin position="292"/>
        <end position="312"/>
    </location>
</feature>
<feature type="compositionally biased region" description="Basic and acidic residues" evidence="1">
    <location>
        <begin position="55"/>
        <end position="86"/>
    </location>
</feature>
<keyword evidence="2" id="KW-0812">Transmembrane</keyword>
<proteinExistence type="predicted"/>
<keyword evidence="2" id="KW-0472">Membrane</keyword>
<accession>A0ABQ3WCX2</accession>
<feature type="transmembrane region" description="Helical" evidence="2">
    <location>
        <begin position="324"/>
        <end position="343"/>
    </location>
</feature>